<sequence>MTILQEAAEAGEGGGGRRLPHPIVIDDDDDDDNSMDGDIVEWFEGVAENAGAVQARTLRRIIELNRGAEYLRKWLGDDVRVSDMDPAELEALYTSAVPLASHADMEPYIQRIADGDSSPVLTKDPITMLSLSSGTTDGRPKYVPFTRFSSQSTLQIFRLAAAYRSRVYPIRAGGRVLEFLYSSKQFKTKGGLTAGTATTHYYASEEFTAKQRTTGSYTCSPYEVIAGGDYKQSTYCHLLLGLAFSQQVEFVASTFAYSLVQAFAALEELWEDLCADLGQGTLSSAISSPEMRRAVLGSSSFSASPELARGIEHRCRELKRSGWRGLIPALWPNAKYVYSIMTGSMQPYLSKLRHYAGGVALVGADYGSTESWIGVNLEPANPPERVAFTLVPTFSYFEFIPLFRRLQRGGAALHHDDDQQFSSNYYYDPGTSGDDFAEGEPVSLTRVKVGQQYELVLTTFTGLYRYRLGDVVEVAGFYRGCPQLTFVCRRKLILSVNVDKNTERDLQLAVEKGAALLARAGAELVDFTSHAEVGAHHPGHYVVYWELKDQRQEAEEAGDDDAVLQECCGAMDAAFADHGYVVSRRARTIGPLELRVVERGTFRHILEHYIRNGAAMSQYKTPRCTTDRALLTILDRSTVKRFWSTAYG</sequence>
<reference evidence="6 7" key="1">
    <citation type="journal article" date="2016" name="DNA Res.">
        <title>The draft genome of MD-2 pineapple using hybrid error correction of long reads.</title>
        <authorList>
            <person name="Redwan R.M."/>
            <person name="Saidin A."/>
            <person name="Kumar S.V."/>
        </authorList>
    </citation>
    <scope>NUCLEOTIDE SEQUENCE [LARGE SCALE GENOMIC DNA]</scope>
    <source>
        <strain evidence="7">cv. MD2</strain>
        <tissue evidence="6">Leaf</tissue>
    </source>
</reference>
<evidence type="ECO:0000256" key="3">
    <source>
        <dbReference type="SAM" id="MobiDB-lite"/>
    </source>
</evidence>
<feature type="region of interest" description="Disordered" evidence="3">
    <location>
        <begin position="8"/>
        <end position="32"/>
    </location>
</feature>
<evidence type="ECO:0000259" key="4">
    <source>
        <dbReference type="Pfam" id="PF23571"/>
    </source>
</evidence>
<dbReference type="GO" id="GO:0016881">
    <property type="term" value="F:acid-amino acid ligase activity"/>
    <property type="evidence" value="ECO:0007669"/>
    <property type="project" value="TreeGrafter"/>
</dbReference>
<dbReference type="InterPro" id="IPR055377">
    <property type="entry name" value="GH3_M"/>
</dbReference>
<comment type="similarity">
    <text evidence="1">Belongs to the IAA-amido conjugating enzyme family.</text>
</comment>
<dbReference type="AlphaFoldDB" id="A0A199W854"/>
<dbReference type="PANTHER" id="PTHR31901">
    <property type="entry name" value="GH3 DOMAIN-CONTAINING PROTEIN"/>
    <property type="match status" value="1"/>
</dbReference>
<evidence type="ECO:0000256" key="2">
    <source>
        <dbReference type="ARBA" id="ARBA00022598"/>
    </source>
</evidence>
<name>A0A199W854_ANACO</name>
<dbReference type="EMBL" id="LSRQ01000131">
    <property type="protein sequence ID" value="OAY85075.1"/>
    <property type="molecule type" value="Genomic_DNA"/>
</dbReference>
<keyword evidence="2" id="KW-0436">Ligase</keyword>
<comment type="caution">
    <text evidence="6">The sequence shown here is derived from an EMBL/GenBank/DDBJ whole genome shotgun (WGS) entry which is preliminary data.</text>
</comment>
<dbReference type="InterPro" id="IPR055378">
    <property type="entry name" value="GH3_C"/>
</dbReference>
<organism evidence="6 7">
    <name type="scientific">Ananas comosus</name>
    <name type="common">Pineapple</name>
    <name type="synonym">Ananas ananas</name>
    <dbReference type="NCBI Taxonomy" id="4615"/>
    <lineage>
        <taxon>Eukaryota</taxon>
        <taxon>Viridiplantae</taxon>
        <taxon>Streptophyta</taxon>
        <taxon>Embryophyta</taxon>
        <taxon>Tracheophyta</taxon>
        <taxon>Spermatophyta</taxon>
        <taxon>Magnoliopsida</taxon>
        <taxon>Liliopsida</taxon>
        <taxon>Poales</taxon>
        <taxon>Bromeliaceae</taxon>
        <taxon>Bromelioideae</taxon>
        <taxon>Ananas</taxon>
    </lineage>
</organism>
<feature type="domain" description="GH3 middle" evidence="4">
    <location>
        <begin position="388"/>
        <end position="489"/>
    </location>
</feature>
<evidence type="ECO:0000256" key="1">
    <source>
        <dbReference type="ARBA" id="ARBA00008068"/>
    </source>
</evidence>
<accession>A0A199W854</accession>
<dbReference type="InterPro" id="IPR004993">
    <property type="entry name" value="GH3"/>
</dbReference>
<dbReference type="STRING" id="4615.A0A199W854"/>
<protein>
    <submittedName>
        <fullName evidence="6">Putative indole-3-acetic acid-amido synthetase GH3.5</fullName>
    </submittedName>
</protein>
<dbReference type="Pfam" id="PF23571">
    <property type="entry name" value="GH3_M"/>
    <property type="match status" value="1"/>
</dbReference>
<dbReference type="PANTHER" id="PTHR31901:SF48">
    <property type="entry name" value="INDOLE-3-ACETIC ACID-AMIDO SYNTHETASE GH3.10"/>
    <property type="match status" value="1"/>
</dbReference>
<dbReference type="Proteomes" id="UP000092600">
    <property type="component" value="Unassembled WGS sequence"/>
</dbReference>
<dbReference type="Pfam" id="PF23572">
    <property type="entry name" value="GH3_C"/>
    <property type="match status" value="1"/>
</dbReference>
<evidence type="ECO:0000259" key="5">
    <source>
        <dbReference type="Pfam" id="PF23572"/>
    </source>
</evidence>
<dbReference type="Pfam" id="PF03321">
    <property type="entry name" value="GH3"/>
    <property type="match status" value="1"/>
</dbReference>
<feature type="domain" description="GH3 C-terminal" evidence="5">
    <location>
        <begin position="505"/>
        <end position="628"/>
    </location>
</feature>
<dbReference type="GO" id="GO:0005737">
    <property type="term" value="C:cytoplasm"/>
    <property type="evidence" value="ECO:0007669"/>
    <property type="project" value="TreeGrafter"/>
</dbReference>
<proteinExistence type="inferred from homology"/>
<gene>
    <name evidence="6" type="ORF">ACMD2_15459</name>
</gene>
<evidence type="ECO:0000313" key="6">
    <source>
        <dbReference type="EMBL" id="OAY85075.1"/>
    </source>
</evidence>
<evidence type="ECO:0000313" key="7">
    <source>
        <dbReference type="Proteomes" id="UP000092600"/>
    </source>
</evidence>